<sequence>MAKMTNFTVRIEMKDATAKDYEELHRKMAINGYAREVRADDGRLFKLPDAEYCTTKGLIRKQIIDEVMVIVDSVTGDDSSSILVLQP</sequence>
<protein>
    <recommendedName>
        <fullName evidence="3">Phage protein</fullName>
    </recommendedName>
</protein>
<dbReference type="RefSeq" id="WP_084022955.1">
    <property type="nucleotide sequence ID" value="NZ_CAWNQJ010000098.1"/>
</dbReference>
<organism evidence="1 2">
    <name type="scientific">Xenorhabdus hominickii</name>
    <dbReference type="NCBI Taxonomy" id="351679"/>
    <lineage>
        <taxon>Bacteria</taxon>
        <taxon>Pseudomonadati</taxon>
        <taxon>Pseudomonadota</taxon>
        <taxon>Gammaproteobacteria</taxon>
        <taxon>Enterobacterales</taxon>
        <taxon>Morganellaceae</taxon>
        <taxon>Xenorhabdus</taxon>
    </lineage>
</organism>
<name>A0A2G0PQ70_XENHO</name>
<dbReference type="EMBL" id="NJAI01000067">
    <property type="protein sequence ID" value="PHM49107.1"/>
    <property type="molecule type" value="Genomic_DNA"/>
</dbReference>
<comment type="caution">
    <text evidence="1">The sequence shown here is derived from an EMBL/GenBank/DDBJ whole genome shotgun (WGS) entry which is preliminary data.</text>
</comment>
<dbReference type="OrthoDB" id="330204at2"/>
<proteinExistence type="predicted"/>
<reference evidence="1 2" key="1">
    <citation type="journal article" date="2017" name="Nat. Microbiol.">
        <title>Natural product diversity associated with the nematode symbionts Photorhabdus and Xenorhabdus.</title>
        <authorList>
            <person name="Tobias N.J."/>
            <person name="Wolff H."/>
            <person name="Djahanschiri B."/>
            <person name="Grundmann F."/>
            <person name="Kronenwerth M."/>
            <person name="Shi Y.M."/>
            <person name="Simonyi S."/>
            <person name="Grun P."/>
            <person name="Shapiro-Ilan D."/>
            <person name="Pidot S.J."/>
            <person name="Stinear T.P."/>
            <person name="Ebersberger I."/>
            <person name="Bode H.B."/>
        </authorList>
    </citation>
    <scope>NUCLEOTIDE SEQUENCE [LARGE SCALE GENOMIC DNA]</scope>
    <source>
        <strain evidence="1 2">DSM 17903</strain>
    </source>
</reference>
<evidence type="ECO:0008006" key="3">
    <source>
        <dbReference type="Google" id="ProtNLM"/>
    </source>
</evidence>
<gene>
    <name evidence="1" type="ORF">Xhom_05019</name>
</gene>
<evidence type="ECO:0000313" key="2">
    <source>
        <dbReference type="Proteomes" id="UP000225433"/>
    </source>
</evidence>
<dbReference type="AlphaFoldDB" id="A0A2G0PQ70"/>
<dbReference type="Proteomes" id="UP000225433">
    <property type="component" value="Unassembled WGS sequence"/>
</dbReference>
<accession>A0A2G0PQ70</accession>
<evidence type="ECO:0000313" key="1">
    <source>
        <dbReference type="EMBL" id="PHM49107.1"/>
    </source>
</evidence>